<gene>
    <name evidence="2" type="ORF">J2S55_007266</name>
</gene>
<keyword evidence="1" id="KW-0472">Membrane</keyword>
<feature type="transmembrane region" description="Helical" evidence="1">
    <location>
        <begin position="15"/>
        <end position="36"/>
    </location>
</feature>
<sequence length="239" mass="27280">MDVYQVPEVLTNIDAHPATVLLAGAIANTGAYLLYIEGIRLGFRHRTFAVPVFANMYFFAHDVLFVVLFDHWFNEVDHWLFKMFWAALLVFSVLECVVHYQTLKFGRRELFPGLDPRQYVVAYAAMQAAVIVLLWFVYTHLGDPLFLLTFSTTIIVAIVWYIPLLLRRRSREGQSFLIAIALVLLNAYFFMFLPLMSDAFAAPVYHAAGTVTTALSVIYLWLLTRYPAYVGRDAPQPVG</sequence>
<proteinExistence type="predicted"/>
<evidence type="ECO:0000313" key="3">
    <source>
        <dbReference type="Proteomes" id="UP001230426"/>
    </source>
</evidence>
<name>A0ABT9RI31_9ACTN</name>
<comment type="caution">
    <text evidence="2">The sequence shown here is derived from an EMBL/GenBank/DDBJ whole genome shotgun (WGS) entry which is preliminary data.</text>
</comment>
<evidence type="ECO:0000256" key="1">
    <source>
        <dbReference type="SAM" id="Phobius"/>
    </source>
</evidence>
<protein>
    <submittedName>
        <fullName evidence="2">Drug/metabolite transporter superfamily protein YnfA</fullName>
    </submittedName>
</protein>
<reference evidence="2 3" key="1">
    <citation type="submission" date="2023-07" db="EMBL/GenBank/DDBJ databases">
        <title>Sequencing the genomes of 1000 actinobacteria strains.</title>
        <authorList>
            <person name="Klenk H.-P."/>
        </authorList>
    </citation>
    <scope>NUCLEOTIDE SEQUENCE [LARGE SCALE GENOMIC DNA]</scope>
    <source>
        <strain evidence="2 3">DSM 44109</strain>
    </source>
</reference>
<accession>A0ABT9RI31</accession>
<feature type="transmembrane region" description="Helical" evidence="1">
    <location>
        <begin position="79"/>
        <end position="98"/>
    </location>
</feature>
<keyword evidence="3" id="KW-1185">Reference proteome</keyword>
<dbReference type="Proteomes" id="UP001230426">
    <property type="component" value="Unassembled WGS sequence"/>
</dbReference>
<dbReference type="RefSeq" id="WP_306870297.1">
    <property type="nucleotide sequence ID" value="NZ_JAUSRB010000002.1"/>
</dbReference>
<keyword evidence="1" id="KW-1133">Transmembrane helix</keyword>
<feature type="transmembrane region" description="Helical" evidence="1">
    <location>
        <begin position="144"/>
        <end position="164"/>
    </location>
</feature>
<feature type="transmembrane region" description="Helical" evidence="1">
    <location>
        <begin position="202"/>
        <end position="222"/>
    </location>
</feature>
<evidence type="ECO:0000313" key="2">
    <source>
        <dbReference type="EMBL" id="MDP9868000.1"/>
    </source>
</evidence>
<feature type="transmembrane region" description="Helical" evidence="1">
    <location>
        <begin position="176"/>
        <end position="196"/>
    </location>
</feature>
<feature type="transmembrane region" description="Helical" evidence="1">
    <location>
        <begin position="48"/>
        <end position="73"/>
    </location>
</feature>
<keyword evidence="1" id="KW-0812">Transmembrane</keyword>
<dbReference type="EMBL" id="JAUSRB010000002">
    <property type="protein sequence ID" value="MDP9868000.1"/>
    <property type="molecule type" value="Genomic_DNA"/>
</dbReference>
<feature type="transmembrane region" description="Helical" evidence="1">
    <location>
        <begin position="119"/>
        <end position="138"/>
    </location>
</feature>
<organism evidence="2 3">
    <name type="scientific">Streptosporangium brasiliense</name>
    <dbReference type="NCBI Taxonomy" id="47480"/>
    <lineage>
        <taxon>Bacteria</taxon>
        <taxon>Bacillati</taxon>
        <taxon>Actinomycetota</taxon>
        <taxon>Actinomycetes</taxon>
        <taxon>Streptosporangiales</taxon>
        <taxon>Streptosporangiaceae</taxon>
        <taxon>Streptosporangium</taxon>
    </lineage>
</organism>